<feature type="transmembrane region" description="Helical" evidence="1">
    <location>
        <begin position="246"/>
        <end position="265"/>
    </location>
</feature>
<dbReference type="PANTHER" id="PTHR34993">
    <property type="entry name" value="TRANSMEMBRANE PROTEIN"/>
    <property type="match status" value="1"/>
</dbReference>
<evidence type="ECO:0008006" key="5">
    <source>
        <dbReference type="Google" id="ProtNLM"/>
    </source>
</evidence>
<accession>A2F6I9</accession>
<sequence length="507" mass="58383">MGFMLFLFGIFGSCKLTRAAKITNKIGFNRIFLLLFTYALNALYIPILDYFIKIVYNTGVTCPEGYYWGVYRGKDTFLKADGHCIPCGYTLKQKYPGIESFLNDFVQPNSNNFTYSLFTKFLSDNPGILNETYDALNYTMDGLNESSNMCPHLCSGSFIRIMKDQTSIYFDFETKRYFMFFICWVIAFVLLVIPVLYYLLIYRARKEFKTLVAYGDNKDDRWECLLERVETVGVTHLKDYNYSNPYFAVFKIVYNFLVLLVTTLANLAHPHIITCLPIVHITMIVFLTLRKPYLSKWNNYSEIALSVLNLIIGILASVNLFSDVNQVFNTVIVLIADFLGVASEIGSAIIESYEKSKITDPTIMNEKEIQEFHPLIFDEDEEQGILEPLINEEEDSEDCLCGCLRERKVPKLMQYEPDNRPEISLKDLNPVESGVQLFNDAQPERSGEIRKRLQNLYIFYDILIDGAELSILTRFLRLLGVFGLAVSTPIINVKSVRFSCINYGSWF</sequence>
<name>A2F6I9_TRIV3</name>
<keyword evidence="2" id="KW-0732">Signal</keyword>
<feature type="transmembrane region" description="Helical" evidence="1">
    <location>
        <begin position="177"/>
        <end position="200"/>
    </location>
</feature>
<dbReference type="RefSeq" id="XP_001312417.1">
    <property type="nucleotide sequence ID" value="XM_001312416.1"/>
</dbReference>
<dbReference type="AlphaFoldDB" id="A2F6I9"/>
<feature type="signal peptide" evidence="2">
    <location>
        <begin position="1"/>
        <end position="19"/>
    </location>
</feature>
<proteinExistence type="predicted"/>
<keyword evidence="1" id="KW-0812">Transmembrane</keyword>
<feature type="chain" id="PRO_5002643565" description="TRP C-terminal domain-containing protein" evidence="2">
    <location>
        <begin position="20"/>
        <end position="507"/>
    </location>
</feature>
<feature type="transmembrane region" description="Helical" evidence="1">
    <location>
        <begin position="327"/>
        <end position="350"/>
    </location>
</feature>
<keyword evidence="4" id="KW-1185">Reference proteome</keyword>
<protein>
    <recommendedName>
        <fullName evidence="5">TRP C-terminal domain-containing protein</fullName>
    </recommendedName>
</protein>
<feature type="transmembrane region" description="Helical" evidence="1">
    <location>
        <begin position="271"/>
        <end position="289"/>
    </location>
</feature>
<dbReference type="VEuPathDB" id="TrichDB:TVAGG3_0002120"/>
<reference evidence="3" key="2">
    <citation type="journal article" date="2007" name="Science">
        <title>Draft genome sequence of the sexually transmitted pathogen Trichomonas vaginalis.</title>
        <authorList>
            <person name="Carlton J.M."/>
            <person name="Hirt R.P."/>
            <person name="Silva J.C."/>
            <person name="Delcher A.L."/>
            <person name="Schatz M."/>
            <person name="Zhao Q."/>
            <person name="Wortman J.R."/>
            <person name="Bidwell S.L."/>
            <person name="Alsmark U.C.M."/>
            <person name="Besteiro S."/>
            <person name="Sicheritz-Ponten T."/>
            <person name="Noel C.J."/>
            <person name="Dacks J.B."/>
            <person name="Foster P.G."/>
            <person name="Simillion C."/>
            <person name="Van de Peer Y."/>
            <person name="Miranda-Saavedra D."/>
            <person name="Barton G.J."/>
            <person name="Westrop G.D."/>
            <person name="Mueller S."/>
            <person name="Dessi D."/>
            <person name="Fiori P.L."/>
            <person name="Ren Q."/>
            <person name="Paulsen I."/>
            <person name="Zhang H."/>
            <person name="Bastida-Corcuera F.D."/>
            <person name="Simoes-Barbosa A."/>
            <person name="Brown M.T."/>
            <person name="Hayes R.D."/>
            <person name="Mukherjee M."/>
            <person name="Okumura C.Y."/>
            <person name="Schneider R."/>
            <person name="Smith A.J."/>
            <person name="Vanacova S."/>
            <person name="Villalvazo M."/>
            <person name="Haas B.J."/>
            <person name="Pertea M."/>
            <person name="Feldblyum T.V."/>
            <person name="Utterback T.R."/>
            <person name="Shu C.L."/>
            <person name="Osoegawa K."/>
            <person name="de Jong P.J."/>
            <person name="Hrdy I."/>
            <person name="Horvathova L."/>
            <person name="Zubacova Z."/>
            <person name="Dolezal P."/>
            <person name="Malik S.B."/>
            <person name="Logsdon J.M. Jr."/>
            <person name="Henze K."/>
            <person name="Gupta A."/>
            <person name="Wang C.C."/>
            <person name="Dunne R.L."/>
            <person name="Upcroft J.A."/>
            <person name="Upcroft P."/>
            <person name="White O."/>
            <person name="Salzberg S.L."/>
            <person name="Tang P."/>
            <person name="Chiu C.-H."/>
            <person name="Lee Y.-S."/>
            <person name="Embley T.M."/>
            <person name="Coombs G.H."/>
            <person name="Mottram J.C."/>
            <person name="Tachezy J."/>
            <person name="Fraser-Liggett C.M."/>
            <person name="Johnson P.J."/>
        </authorList>
    </citation>
    <scope>NUCLEOTIDE SEQUENCE [LARGE SCALE GENOMIC DNA]</scope>
    <source>
        <strain evidence="3">G3</strain>
    </source>
</reference>
<dbReference type="Proteomes" id="UP000001542">
    <property type="component" value="Unassembled WGS sequence"/>
</dbReference>
<evidence type="ECO:0000256" key="1">
    <source>
        <dbReference type="SAM" id="Phobius"/>
    </source>
</evidence>
<dbReference type="EMBL" id="DS113636">
    <property type="protein sequence ID" value="EAX99487.1"/>
    <property type="molecule type" value="Genomic_DNA"/>
</dbReference>
<evidence type="ECO:0000313" key="3">
    <source>
        <dbReference type="EMBL" id="EAX99487.1"/>
    </source>
</evidence>
<evidence type="ECO:0000313" key="4">
    <source>
        <dbReference type="Proteomes" id="UP000001542"/>
    </source>
</evidence>
<dbReference type="VEuPathDB" id="TrichDB:TVAG_413050"/>
<keyword evidence="1" id="KW-0472">Membrane</keyword>
<keyword evidence="1" id="KW-1133">Transmembrane helix</keyword>
<organism evidence="3 4">
    <name type="scientific">Trichomonas vaginalis (strain ATCC PRA-98 / G3)</name>
    <dbReference type="NCBI Taxonomy" id="412133"/>
    <lineage>
        <taxon>Eukaryota</taxon>
        <taxon>Metamonada</taxon>
        <taxon>Parabasalia</taxon>
        <taxon>Trichomonadida</taxon>
        <taxon>Trichomonadidae</taxon>
        <taxon>Trichomonas</taxon>
    </lineage>
</organism>
<dbReference type="PANTHER" id="PTHR34993:SF1">
    <property type="entry name" value="TRANSMEMBRANE PROTEIN"/>
    <property type="match status" value="1"/>
</dbReference>
<dbReference type="KEGG" id="tva:4757295"/>
<evidence type="ECO:0000256" key="2">
    <source>
        <dbReference type="SAM" id="SignalP"/>
    </source>
</evidence>
<reference evidence="3" key="1">
    <citation type="submission" date="2006-10" db="EMBL/GenBank/DDBJ databases">
        <authorList>
            <person name="Amadeo P."/>
            <person name="Zhao Q."/>
            <person name="Wortman J."/>
            <person name="Fraser-Liggett C."/>
            <person name="Carlton J."/>
        </authorList>
    </citation>
    <scope>NUCLEOTIDE SEQUENCE</scope>
    <source>
        <strain evidence="3">G3</strain>
    </source>
</reference>
<feature type="transmembrane region" description="Helical" evidence="1">
    <location>
        <begin position="301"/>
        <end position="321"/>
    </location>
</feature>
<dbReference type="InParanoid" id="A2F6I9"/>
<gene>
    <name evidence="3" type="ORF">TVAG_413050</name>
</gene>